<dbReference type="eggNOG" id="COG3473">
    <property type="taxonomic scope" value="Bacteria"/>
</dbReference>
<comment type="miscellaneous">
    <text evidence="1">Reaction is initiated by nucleophilic attack of cysteine at the double bond, yielding a covalent succinylcysteine-like intermediate.</text>
</comment>
<reference key="2">
    <citation type="submission" date="2011-04" db="EMBL/GenBank/DDBJ databases">
        <title>Complete sequence of chromosome of Haliscomenobacter hydrossis DSM 1100.</title>
        <authorList>
            <consortium name="US DOE Joint Genome Institute (JGI-PGF)"/>
            <person name="Lucas S."/>
            <person name="Han J."/>
            <person name="Lapidus A."/>
            <person name="Bruce D."/>
            <person name="Goodwin L."/>
            <person name="Pitluck S."/>
            <person name="Peters L."/>
            <person name="Kyrpides N."/>
            <person name="Mavromatis K."/>
            <person name="Ivanova N."/>
            <person name="Ovchinnikova G."/>
            <person name="Pagani I."/>
            <person name="Daligault H."/>
            <person name="Detter J.C."/>
            <person name="Han C."/>
            <person name="Land M."/>
            <person name="Hauser L."/>
            <person name="Markowitz V."/>
            <person name="Cheng J.-F."/>
            <person name="Hugenholtz P."/>
            <person name="Woyke T."/>
            <person name="Wu D."/>
            <person name="Verbarg S."/>
            <person name="Frueling A."/>
            <person name="Brambilla E."/>
            <person name="Klenk H.-P."/>
            <person name="Eisen J.A."/>
        </authorList>
    </citation>
    <scope>NUCLEOTIDE SEQUENCE</scope>
    <source>
        <strain>DSM 1100</strain>
    </source>
</reference>
<feature type="binding site" evidence="1">
    <location>
        <begin position="87"/>
        <end position="89"/>
    </location>
    <ligand>
        <name>substrate</name>
    </ligand>
</feature>
<dbReference type="OrthoDB" id="483160at2"/>
<feature type="active site" description="Nucleophile" evidence="1">
    <location>
        <position position="87"/>
    </location>
</feature>
<dbReference type="AlphaFoldDB" id="F4L3E8"/>
<reference evidence="2 3" key="1">
    <citation type="journal article" date="2011" name="Stand. Genomic Sci.">
        <title>Complete genome sequence of Haliscomenobacter hydrossis type strain (O).</title>
        <authorList>
            <consortium name="US DOE Joint Genome Institute (JGI-PGF)"/>
            <person name="Daligault H."/>
            <person name="Lapidus A."/>
            <person name="Zeytun A."/>
            <person name="Nolan M."/>
            <person name="Lucas S."/>
            <person name="Del Rio T.G."/>
            <person name="Tice H."/>
            <person name="Cheng J.F."/>
            <person name="Tapia R."/>
            <person name="Han C."/>
            <person name="Goodwin L."/>
            <person name="Pitluck S."/>
            <person name="Liolios K."/>
            <person name="Pagani I."/>
            <person name="Ivanova N."/>
            <person name="Huntemann M."/>
            <person name="Mavromatis K."/>
            <person name="Mikhailova N."/>
            <person name="Pati A."/>
            <person name="Chen A."/>
            <person name="Palaniappan K."/>
            <person name="Land M."/>
            <person name="Hauser L."/>
            <person name="Brambilla E.M."/>
            <person name="Rohde M."/>
            <person name="Verbarg S."/>
            <person name="Goker M."/>
            <person name="Bristow J."/>
            <person name="Eisen J.A."/>
            <person name="Markowitz V."/>
            <person name="Hugenholtz P."/>
            <person name="Kyrpides N.C."/>
            <person name="Klenk H.P."/>
            <person name="Woyke T."/>
        </authorList>
    </citation>
    <scope>NUCLEOTIDE SEQUENCE [LARGE SCALE GENOMIC DNA]</scope>
    <source>
        <strain evidence="3">ATCC 27775 / DSM 1100 / LMG 10767 / O</strain>
    </source>
</reference>
<dbReference type="InterPro" id="IPR026286">
    <property type="entry name" value="MaiA/AMDase"/>
</dbReference>
<feature type="active site" description="Proton donor" evidence="1">
    <location>
        <position position="204"/>
    </location>
</feature>
<comment type="catalytic activity">
    <reaction evidence="1">
        <text>maleate = fumarate</text>
        <dbReference type="Rhea" id="RHEA:13169"/>
        <dbReference type="ChEBI" id="CHEBI:29806"/>
        <dbReference type="ChEBI" id="CHEBI:30780"/>
        <dbReference type="EC" id="5.2.1.1"/>
    </reaction>
</comment>
<evidence type="ECO:0000256" key="1">
    <source>
        <dbReference type="HAMAP-Rule" id="MF_00943"/>
    </source>
</evidence>
<dbReference type="InterPro" id="IPR053714">
    <property type="entry name" value="Iso_Racemase_Enz_sf"/>
</dbReference>
<dbReference type="Pfam" id="PF17645">
    <property type="entry name" value="Amdase"/>
    <property type="match status" value="1"/>
</dbReference>
<dbReference type="InterPro" id="IPR028615">
    <property type="entry name" value="Maleate_isomerase"/>
</dbReference>
<evidence type="ECO:0000313" key="2">
    <source>
        <dbReference type="EMBL" id="AEE52925.1"/>
    </source>
</evidence>
<dbReference type="EC" id="5.2.1.1" evidence="1"/>
<dbReference type="GO" id="GO:0050076">
    <property type="term" value="F:maleate isomerase activity"/>
    <property type="evidence" value="ECO:0007669"/>
    <property type="project" value="UniProtKB-UniRule"/>
</dbReference>
<dbReference type="Proteomes" id="UP000008461">
    <property type="component" value="Chromosome"/>
</dbReference>
<dbReference type="HAMAP" id="MF_00943">
    <property type="entry name" value="Maleate_isomerase"/>
    <property type="match status" value="1"/>
</dbReference>
<comment type="function">
    <text evidence="1">Catalyzes cis-trans isomerization of the C2-C3 double bond in maleate to yield fumarate.</text>
</comment>
<feature type="binding site" evidence="1">
    <location>
        <position position="22"/>
    </location>
    <ligand>
        <name>substrate</name>
    </ligand>
</feature>
<feature type="binding site" evidence="1">
    <location>
        <position position="144"/>
    </location>
    <ligand>
        <name>substrate</name>
    </ligand>
</feature>
<keyword evidence="1" id="KW-0413">Isomerase</keyword>
<dbReference type="HOGENOM" id="CLU_068086_0_0_10"/>
<organism evidence="2 3">
    <name type="scientific">Haliscomenobacter hydrossis (strain ATCC 27775 / DSM 1100 / LMG 10767 / O)</name>
    <dbReference type="NCBI Taxonomy" id="760192"/>
    <lineage>
        <taxon>Bacteria</taxon>
        <taxon>Pseudomonadati</taxon>
        <taxon>Bacteroidota</taxon>
        <taxon>Saprospiria</taxon>
        <taxon>Saprospirales</taxon>
        <taxon>Haliscomenobacteraceae</taxon>
        <taxon>Haliscomenobacter</taxon>
    </lineage>
</organism>
<feature type="binding site" evidence="1">
    <location>
        <position position="174"/>
    </location>
    <ligand>
        <name>substrate</name>
    </ligand>
</feature>
<comment type="subunit">
    <text evidence="1">Homodimer.</text>
</comment>
<dbReference type="PANTHER" id="PTHR40267:SF1">
    <property type="entry name" value="BLR3294 PROTEIN"/>
    <property type="match status" value="1"/>
</dbReference>
<dbReference type="PANTHER" id="PTHR40267">
    <property type="entry name" value="BLR3294 PROTEIN"/>
    <property type="match status" value="1"/>
</dbReference>
<feature type="binding site" evidence="1">
    <location>
        <begin position="205"/>
        <end position="206"/>
    </location>
    <ligand>
        <name>substrate</name>
    </ligand>
</feature>
<dbReference type="PIRSF" id="PIRSF015736">
    <property type="entry name" value="MI"/>
    <property type="match status" value="1"/>
</dbReference>
<dbReference type="STRING" id="760192.Halhy_5099"/>
<dbReference type="KEGG" id="hhy:Halhy_5099"/>
<protein>
    <recommendedName>
        <fullName evidence="1">Maleate isomerase</fullName>
        <ecNumber evidence="1">5.2.1.1</ecNumber>
    </recommendedName>
    <alternativeName>
        <fullName evidence="1">Maleate cis-trans isomerase</fullName>
    </alternativeName>
</protein>
<proteinExistence type="inferred from homology"/>
<dbReference type="EMBL" id="CP002691">
    <property type="protein sequence ID" value="AEE52925.1"/>
    <property type="molecule type" value="Genomic_DNA"/>
</dbReference>
<gene>
    <name evidence="1" type="primary">maiA</name>
    <name evidence="2" type="ordered locus">Halhy_5099</name>
</gene>
<comment type="similarity">
    <text evidence="1">Belongs to the maleate isomerase family.</text>
</comment>
<keyword evidence="3" id="KW-1185">Reference proteome</keyword>
<evidence type="ECO:0000313" key="3">
    <source>
        <dbReference type="Proteomes" id="UP000008461"/>
    </source>
</evidence>
<sequence>MNPTSQTHTDPIRIGMIVPSSNVTMEQEIPCLFKAREASLPERFSFHSSRVRMKRVDPQELLAMNAQADRAALELADASIDIALYACLVAIMVEGPGAHRRSEARLKNTLQEAGIAAPVLTSAGALVDTLHDLNAGRIGLIAPYLPALTDKVCTYLQQEGLEVVSAQSLSVADNAAVGRLNPEHLLQLLDNIPHSVDTIVLSACVQMPSLSVLAEAERRTGIRVITAASATVFQTLKKLGLPPGIHQYGSLLNGSASVEHLIATTN</sequence>
<dbReference type="RefSeq" id="WP_013767460.1">
    <property type="nucleotide sequence ID" value="NC_015510.1"/>
</dbReference>
<accession>F4L3E8</accession>
<feature type="modified residue" description="S-(2-succinyl)cysteine" evidence="1">
    <location>
        <position position="87"/>
    </location>
</feature>
<name>F4L3E8_HALH1</name>
<dbReference type="Gene3D" id="3.40.50.12500">
    <property type="match status" value="1"/>
</dbReference>